<organism evidence="1">
    <name type="scientific">Arion vulgaris</name>
    <dbReference type="NCBI Taxonomy" id="1028688"/>
    <lineage>
        <taxon>Eukaryota</taxon>
        <taxon>Metazoa</taxon>
        <taxon>Spiralia</taxon>
        <taxon>Lophotrochozoa</taxon>
        <taxon>Mollusca</taxon>
        <taxon>Gastropoda</taxon>
        <taxon>Heterobranchia</taxon>
        <taxon>Euthyneura</taxon>
        <taxon>Panpulmonata</taxon>
        <taxon>Eupulmonata</taxon>
        <taxon>Stylommatophora</taxon>
        <taxon>Helicina</taxon>
        <taxon>Arionoidea</taxon>
        <taxon>Arionidae</taxon>
        <taxon>Arion</taxon>
    </lineage>
</organism>
<dbReference type="AlphaFoldDB" id="A0A0B7AYM9"/>
<feature type="non-terminal residue" evidence="1">
    <location>
        <position position="59"/>
    </location>
</feature>
<sequence>MVAYVLLCIIRELTYIRRSISLSGNVKSLGQSFVEMASCHYRLVDITRVHQCVVGFRFG</sequence>
<protein>
    <submittedName>
        <fullName evidence="1">Uncharacterized protein</fullName>
    </submittedName>
</protein>
<dbReference type="EMBL" id="HACG01039314">
    <property type="protein sequence ID" value="CEK86179.1"/>
    <property type="molecule type" value="Transcribed_RNA"/>
</dbReference>
<gene>
    <name evidence="1" type="primary">ORF152386</name>
</gene>
<proteinExistence type="predicted"/>
<evidence type="ECO:0000313" key="1">
    <source>
        <dbReference type="EMBL" id="CEK86179.1"/>
    </source>
</evidence>
<accession>A0A0B7AYM9</accession>
<reference evidence="1" key="1">
    <citation type="submission" date="2014-12" db="EMBL/GenBank/DDBJ databases">
        <title>Insight into the proteome of Arion vulgaris.</title>
        <authorList>
            <person name="Aradska J."/>
            <person name="Bulat T."/>
            <person name="Smidak R."/>
            <person name="Sarate P."/>
            <person name="Gangsoo J."/>
            <person name="Sialana F."/>
            <person name="Bilban M."/>
            <person name="Lubec G."/>
        </authorList>
    </citation>
    <scope>NUCLEOTIDE SEQUENCE</scope>
    <source>
        <tissue evidence="1">Skin</tissue>
    </source>
</reference>
<name>A0A0B7AYM9_9EUPU</name>